<protein>
    <submittedName>
        <fullName evidence="5">Helix-turn-helix domain-containing protein</fullName>
    </submittedName>
</protein>
<dbReference type="AlphaFoldDB" id="A0AAU7C199"/>
<dbReference type="PANTHER" id="PTHR43280">
    <property type="entry name" value="ARAC-FAMILY TRANSCRIPTIONAL REGULATOR"/>
    <property type="match status" value="1"/>
</dbReference>
<dbReference type="InterPro" id="IPR018062">
    <property type="entry name" value="HTH_AraC-typ_CS"/>
</dbReference>
<dbReference type="Gene3D" id="1.10.10.60">
    <property type="entry name" value="Homeodomain-like"/>
    <property type="match status" value="2"/>
</dbReference>
<evidence type="ECO:0000256" key="3">
    <source>
        <dbReference type="ARBA" id="ARBA00023163"/>
    </source>
</evidence>
<dbReference type="PANTHER" id="PTHR43280:SF2">
    <property type="entry name" value="HTH-TYPE TRANSCRIPTIONAL REGULATOR EXSA"/>
    <property type="match status" value="1"/>
</dbReference>
<dbReference type="GO" id="GO:0043565">
    <property type="term" value="F:sequence-specific DNA binding"/>
    <property type="evidence" value="ECO:0007669"/>
    <property type="project" value="InterPro"/>
</dbReference>
<dbReference type="PROSITE" id="PS01124">
    <property type="entry name" value="HTH_ARAC_FAMILY_2"/>
    <property type="match status" value="1"/>
</dbReference>
<dbReference type="InterPro" id="IPR009057">
    <property type="entry name" value="Homeodomain-like_sf"/>
</dbReference>
<keyword evidence="1" id="KW-0805">Transcription regulation</keyword>
<dbReference type="KEGG" id="lalo:ABC765_07245"/>
<evidence type="ECO:0000259" key="4">
    <source>
        <dbReference type="PROSITE" id="PS01124"/>
    </source>
</evidence>
<evidence type="ECO:0000313" key="5">
    <source>
        <dbReference type="EMBL" id="XBG94871.1"/>
    </source>
</evidence>
<evidence type="ECO:0000256" key="1">
    <source>
        <dbReference type="ARBA" id="ARBA00023015"/>
    </source>
</evidence>
<name>A0AAU7C199_9LACO</name>
<organism evidence="5">
    <name type="scientific">Limosilactobacillus allomucosae</name>
    <dbReference type="NCBI Taxonomy" id="3142938"/>
    <lineage>
        <taxon>Bacteria</taxon>
        <taxon>Bacillati</taxon>
        <taxon>Bacillota</taxon>
        <taxon>Bacilli</taxon>
        <taxon>Lactobacillales</taxon>
        <taxon>Lactobacillaceae</taxon>
        <taxon>Limosilactobacillus</taxon>
    </lineage>
</organism>
<dbReference type="SUPFAM" id="SSF46689">
    <property type="entry name" value="Homeodomain-like"/>
    <property type="match status" value="2"/>
</dbReference>
<sequence length="372" mass="41968">MQPLQLTLDYFQRVHHCPISNWQKSNHCWAPKIKNPATPLNSDFDVDRLGSQCHTDIPLITGTHGKIIVLIKLNWQKLILIGPVSADQISEPQQTFLEGVCLIQNLISATDLHASDLISQTRYFQELRQTQQKSAARHLFNAHEANFRHNPYDEEQRELSAIAAGNEEQLKKALNESFTGSYGTLAQNPLRSFKNLAIVDLGLIARAAIKGGMNYEDSFSLNDAYIQSIENARTADEVYSITVNGKFEYLRLVKKIQQQSLASDHPLVQRVKAEVAVHLHEPLTVAALARHLHVTPNYLSALFKTTTGMPLKSYLNLCKINASQNELVYSSLSISQIAVNYAFASASHYDQTFKKICGVSPRRYRQLHQKFE</sequence>
<dbReference type="InterPro" id="IPR018060">
    <property type="entry name" value="HTH_AraC"/>
</dbReference>
<dbReference type="RefSeq" id="WP_347980068.1">
    <property type="nucleotide sequence ID" value="NZ_CP154878.1"/>
</dbReference>
<dbReference type="GO" id="GO:0003700">
    <property type="term" value="F:DNA-binding transcription factor activity"/>
    <property type="evidence" value="ECO:0007669"/>
    <property type="project" value="InterPro"/>
</dbReference>
<accession>A0AAU7C199</accession>
<dbReference type="EMBL" id="CP154878">
    <property type="protein sequence ID" value="XBG94871.1"/>
    <property type="molecule type" value="Genomic_DNA"/>
</dbReference>
<evidence type="ECO:0000256" key="2">
    <source>
        <dbReference type="ARBA" id="ARBA00023125"/>
    </source>
</evidence>
<feature type="domain" description="HTH araC/xylS-type" evidence="4">
    <location>
        <begin position="269"/>
        <end position="367"/>
    </location>
</feature>
<keyword evidence="3" id="KW-0804">Transcription</keyword>
<proteinExistence type="predicted"/>
<dbReference type="PROSITE" id="PS00041">
    <property type="entry name" value="HTH_ARAC_FAMILY_1"/>
    <property type="match status" value="1"/>
</dbReference>
<dbReference type="Pfam" id="PF12833">
    <property type="entry name" value="HTH_18"/>
    <property type="match status" value="1"/>
</dbReference>
<reference evidence="5" key="1">
    <citation type="submission" date="2024-04" db="EMBL/GenBank/DDBJ databases">
        <title>Limosilactobacillus allomucosae sp. nov., a novel species isolated from wild boar faecal samples as a potential probiotics for domestic pigs.</title>
        <authorList>
            <person name="Chen B."/>
        </authorList>
    </citation>
    <scope>NUCLEOTIDE SEQUENCE</scope>
    <source>
        <strain evidence="5">WILCCON 0051</strain>
    </source>
</reference>
<gene>
    <name evidence="5" type="ORF">ABC765_07245</name>
</gene>
<dbReference type="SMART" id="SM00342">
    <property type="entry name" value="HTH_ARAC"/>
    <property type="match status" value="1"/>
</dbReference>
<keyword evidence="2" id="KW-0238">DNA-binding</keyword>